<dbReference type="EMBL" id="BGZK01000490">
    <property type="protein sequence ID" value="GBP46873.1"/>
    <property type="molecule type" value="Genomic_DNA"/>
</dbReference>
<protein>
    <submittedName>
        <fullName evidence="1">Uncharacterized protein</fullName>
    </submittedName>
</protein>
<dbReference type="AlphaFoldDB" id="A0A4C1W777"/>
<organism evidence="1 2">
    <name type="scientific">Eumeta variegata</name>
    <name type="common">Bagworm moth</name>
    <name type="synonym">Eumeta japonica</name>
    <dbReference type="NCBI Taxonomy" id="151549"/>
    <lineage>
        <taxon>Eukaryota</taxon>
        <taxon>Metazoa</taxon>
        <taxon>Ecdysozoa</taxon>
        <taxon>Arthropoda</taxon>
        <taxon>Hexapoda</taxon>
        <taxon>Insecta</taxon>
        <taxon>Pterygota</taxon>
        <taxon>Neoptera</taxon>
        <taxon>Endopterygota</taxon>
        <taxon>Lepidoptera</taxon>
        <taxon>Glossata</taxon>
        <taxon>Ditrysia</taxon>
        <taxon>Tineoidea</taxon>
        <taxon>Psychidae</taxon>
        <taxon>Oiketicinae</taxon>
        <taxon>Eumeta</taxon>
    </lineage>
</organism>
<proteinExistence type="predicted"/>
<reference evidence="1 2" key="1">
    <citation type="journal article" date="2019" name="Commun. Biol.">
        <title>The bagworm genome reveals a unique fibroin gene that provides high tensile strength.</title>
        <authorList>
            <person name="Kono N."/>
            <person name="Nakamura H."/>
            <person name="Ohtoshi R."/>
            <person name="Tomita M."/>
            <person name="Numata K."/>
            <person name="Arakawa K."/>
        </authorList>
    </citation>
    <scope>NUCLEOTIDE SEQUENCE [LARGE SCALE GENOMIC DNA]</scope>
</reference>
<accession>A0A4C1W777</accession>
<keyword evidence="2" id="KW-1185">Reference proteome</keyword>
<evidence type="ECO:0000313" key="1">
    <source>
        <dbReference type="EMBL" id="GBP46873.1"/>
    </source>
</evidence>
<sequence>MHPRLELGIFCTENIRDSRCSTATVRPAAKYLYIYSRFGEPRAVSYEPKQIPGLHYVTQQVGRIERAHVQQWYSDLIENAIKTIIPKYVSIPPGRHGTILDIFNRFIPFLKIRFFFTTKQPVNLRTRVQSGLFSDGAFSHRRVVDDLAR</sequence>
<gene>
    <name evidence="1" type="ORF">EVAR_78576_1</name>
</gene>
<comment type="caution">
    <text evidence="1">The sequence shown here is derived from an EMBL/GenBank/DDBJ whole genome shotgun (WGS) entry which is preliminary data.</text>
</comment>
<evidence type="ECO:0000313" key="2">
    <source>
        <dbReference type="Proteomes" id="UP000299102"/>
    </source>
</evidence>
<name>A0A4C1W777_EUMVA</name>
<dbReference type="Proteomes" id="UP000299102">
    <property type="component" value="Unassembled WGS sequence"/>
</dbReference>